<comment type="caution">
    <text evidence="4">The sequence shown here is derived from an EMBL/GenBank/DDBJ whole genome shotgun (WGS) entry which is preliminary data.</text>
</comment>
<dbReference type="AlphaFoldDB" id="A0A9P0NXU7"/>
<dbReference type="InterPro" id="IPR002969">
    <property type="entry name" value="ApolipopD"/>
</dbReference>
<gene>
    <name evidence="4" type="ORF">ACAOBT_LOCUS3914</name>
</gene>
<sequence length="277" mass="30885">MVSLVQSGNMPSIFVGAILVILAFGQVEMHSYHLGACPTIEPETNFDMNRMLGIWYVIEKTSTASSCIVYNISRTEEPAEYTIEEISQHFLLALTPLKHGYHYAGTLKVPDTAVPAKMTVKFPLSVAGTSSFTVFATDFDTYAGIFTCQKLTFAHRQSATILSRRRTLDKMYIDKLRNKLANAQIDPFELSIIKQKDCPKDPNEGYNININDETISAKAAADVIRKAGEKIGDGVEYISGKTKDAVEKIYDRDVEMIEPVSSKATIRKMEPEAEWLP</sequence>
<dbReference type="EMBL" id="CAKOFQ010006691">
    <property type="protein sequence ID" value="CAH1960985.1"/>
    <property type="molecule type" value="Genomic_DNA"/>
</dbReference>
<dbReference type="Pfam" id="PF00061">
    <property type="entry name" value="Lipocalin"/>
    <property type="match status" value="1"/>
</dbReference>
<dbReference type="GO" id="GO:0005737">
    <property type="term" value="C:cytoplasm"/>
    <property type="evidence" value="ECO:0007669"/>
    <property type="project" value="TreeGrafter"/>
</dbReference>
<dbReference type="GO" id="GO:0008289">
    <property type="term" value="F:lipid binding"/>
    <property type="evidence" value="ECO:0007669"/>
    <property type="project" value="InterPro"/>
</dbReference>
<dbReference type="Gene3D" id="2.40.128.20">
    <property type="match status" value="1"/>
</dbReference>
<accession>A0A9P0NXU7</accession>
<dbReference type="GO" id="GO:0007420">
    <property type="term" value="P:brain development"/>
    <property type="evidence" value="ECO:0007669"/>
    <property type="project" value="InterPro"/>
</dbReference>
<reference evidence="4" key="1">
    <citation type="submission" date="2022-03" db="EMBL/GenBank/DDBJ databases">
        <authorList>
            <person name="Sayadi A."/>
        </authorList>
    </citation>
    <scope>NUCLEOTIDE SEQUENCE</scope>
</reference>
<dbReference type="PANTHER" id="PTHR10612">
    <property type="entry name" value="APOLIPOPROTEIN D"/>
    <property type="match status" value="1"/>
</dbReference>
<protein>
    <recommendedName>
        <fullName evidence="1">Apolipoprotein D</fullName>
    </recommendedName>
</protein>
<dbReference type="PANTHER" id="PTHR10612:SF49">
    <property type="entry name" value="APOLIPOPROTEIN D-LIKE PROTEIN"/>
    <property type="match status" value="1"/>
</dbReference>
<dbReference type="SUPFAM" id="SSF50814">
    <property type="entry name" value="Lipocalins"/>
    <property type="match status" value="1"/>
</dbReference>
<name>A0A9P0NXU7_ACAOB</name>
<dbReference type="GO" id="GO:0006629">
    <property type="term" value="P:lipid metabolic process"/>
    <property type="evidence" value="ECO:0007669"/>
    <property type="project" value="TreeGrafter"/>
</dbReference>
<feature type="domain" description="Lipocalin/cytosolic fatty-acid binding" evidence="3">
    <location>
        <begin position="54"/>
        <end position="185"/>
    </location>
</feature>
<evidence type="ECO:0000259" key="3">
    <source>
        <dbReference type="Pfam" id="PF00061"/>
    </source>
</evidence>
<evidence type="ECO:0000313" key="5">
    <source>
        <dbReference type="Proteomes" id="UP001152888"/>
    </source>
</evidence>
<dbReference type="OrthoDB" id="6728016at2759"/>
<evidence type="ECO:0000256" key="1">
    <source>
        <dbReference type="ARBA" id="ARBA00019890"/>
    </source>
</evidence>
<dbReference type="PRINTS" id="PR01219">
    <property type="entry name" value="APOLIPOPROTD"/>
</dbReference>
<dbReference type="GO" id="GO:0000302">
    <property type="term" value="P:response to reactive oxygen species"/>
    <property type="evidence" value="ECO:0007669"/>
    <property type="project" value="TreeGrafter"/>
</dbReference>
<dbReference type="GO" id="GO:0006869">
    <property type="term" value="P:lipid transport"/>
    <property type="evidence" value="ECO:0007669"/>
    <property type="project" value="InterPro"/>
</dbReference>
<dbReference type="InterPro" id="IPR012674">
    <property type="entry name" value="Calycin"/>
</dbReference>
<dbReference type="InterPro" id="IPR000566">
    <property type="entry name" value="Lipocln_cytosolic_FA-bd_dom"/>
</dbReference>
<keyword evidence="2" id="KW-0873">Pyrrolidone carboxylic acid</keyword>
<dbReference type="GO" id="GO:0042246">
    <property type="term" value="P:tissue regeneration"/>
    <property type="evidence" value="ECO:0007669"/>
    <property type="project" value="InterPro"/>
</dbReference>
<dbReference type="Proteomes" id="UP001152888">
    <property type="component" value="Unassembled WGS sequence"/>
</dbReference>
<organism evidence="4 5">
    <name type="scientific">Acanthoscelides obtectus</name>
    <name type="common">Bean weevil</name>
    <name type="synonym">Bruchus obtectus</name>
    <dbReference type="NCBI Taxonomy" id="200917"/>
    <lineage>
        <taxon>Eukaryota</taxon>
        <taxon>Metazoa</taxon>
        <taxon>Ecdysozoa</taxon>
        <taxon>Arthropoda</taxon>
        <taxon>Hexapoda</taxon>
        <taxon>Insecta</taxon>
        <taxon>Pterygota</taxon>
        <taxon>Neoptera</taxon>
        <taxon>Endopterygota</taxon>
        <taxon>Coleoptera</taxon>
        <taxon>Polyphaga</taxon>
        <taxon>Cucujiformia</taxon>
        <taxon>Chrysomeloidea</taxon>
        <taxon>Chrysomelidae</taxon>
        <taxon>Bruchinae</taxon>
        <taxon>Bruchini</taxon>
        <taxon>Acanthoscelides</taxon>
    </lineage>
</organism>
<proteinExistence type="predicted"/>
<evidence type="ECO:0000256" key="2">
    <source>
        <dbReference type="ARBA" id="ARBA00023283"/>
    </source>
</evidence>
<evidence type="ECO:0000313" key="4">
    <source>
        <dbReference type="EMBL" id="CAH1960985.1"/>
    </source>
</evidence>
<keyword evidence="5" id="KW-1185">Reference proteome</keyword>